<dbReference type="SUPFAM" id="SSF160930">
    <property type="entry name" value="FlhC-like"/>
    <property type="match status" value="1"/>
</dbReference>
<proteinExistence type="predicted"/>
<reference evidence="1 2" key="1">
    <citation type="journal article" date="2015" name="Stand. Genomic Sci.">
        <title>Genomic Encyclopedia of Bacterial and Archaeal Type Strains, Phase III: the genomes of soil and plant-associated and newly described type strains.</title>
        <authorList>
            <person name="Whitman W.B."/>
            <person name="Woyke T."/>
            <person name="Klenk H.P."/>
            <person name="Zhou Y."/>
            <person name="Lilburn T.G."/>
            <person name="Beck B.J."/>
            <person name="De Vos P."/>
            <person name="Vandamme P."/>
            <person name="Eisen J.A."/>
            <person name="Garrity G."/>
            <person name="Hugenholtz P."/>
            <person name="Kyrpides N.C."/>
        </authorList>
    </citation>
    <scope>NUCLEOTIDE SEQUENCE [LARGE SCALE GENOMIC DNA]</scope>
    <source>
        <strain evidence="1 2">CGMCC 1.6858</strain>
    </source>
</reference>
<dbReference type="OrthoDB" id="9875665at2"/>
<organism evidence="1 2">
    <name type="scientific">Pseudomonas duriflava</name>
    <dbReference type="NCBI Taxonomy" id="459528"/>
    <lineage>
        <taxon>Bacteria</taxon>
        <taxon>Pseudomonadati</taxon>
        <taxon>Pseudomonadota</taxon>
        <taxon>Gammaproteobacteria</taxon>
        <taxon>Pseudomonadales</taxon>
        <taxon>Pseudomonadaceae</taxon>
        <taxon>Pseudomonas</taxon>
    </lineage>
</organism>
<evidence type="ECO:0000313" key="2">
    <source>
        <dbReference type="Proteomes" id="UP000316905"/>
    </source>
</evidence>
<dbReference type="RefSeq" id="WP_145144922.1">
    <property type="nucleotide sequence ID" value="NZ_VLKY01000016.1"/>
</dbReference>
<gene>
    <name evidence="1" type="ORF">IQ22_03919</name>
</gene>
<sequence>MTDKKGDNSNTTHYQSVAAGRKLALARTMLMRKFVTRFIELETSLSKKTLRKLRDELGLPLEDRKGKLQKGVQTIIKNSTERKNAAFFILPYAALNGKKCGEFDVYDVIDAYDIYRASINWHYNQSEKLPRILTINEAYSLALAYIAREVSLEVCPGCGTPFVVFYNTSVTSSNCPNDIARKRLHDTVMDERTPVWLKMKKGPVYAPALDVSPRM</sequence>
<name>A0A562PZU1_9PSED</name>
<evidence type="ECO:0000313" key="1">
    <source>
        <dbReference type="EMBL" id="TWI49596.1"/>
    </source>
</evidence>
<protein>
    <submittedName>
        <fullName evidence="1">Transcriptional activator FlhC</fullName>
    </submittedName>
</protein>
<dbReference type="AlphaFoldDB" id="A0A562PZU1"/>
<keyword evidence="2" id="KW-1185">Reference proteome</keyword>
<dbReference type="Proteomes" id="UP000316905">
    <property type="component" value="Unassembled WGS sequence"/>
</dbReference>
<dbReference type="EMBL" id="VLKY01000016">
    <property type="protein sequence ID" value="TWI49596.1"/>
    <property type="molecule type" value="Genomic_DNA"/>
</dbReference>
<comment type="caution">
    <text evidence="1">The sequence shown here is derived from an EMBL/GenBank/DDBJ whole genome shotgun (WGS) entry which is preliminary data.</text>
</comment>
<accession>A0A562PZU1</accession>